<feature type="transmembrane region" description="Helical" evidence="1">
    <location>
        <begin position="6"/>
        <end position="23"/>
    </location>
</feature>
<keyword evidence="1" id="KW-0812">Transmembrane</keyword>
<proteinExistence type="predicted"/>
<evidence type="ECO:0000313" key="3">
    <source>
        <dbReference type="Proteomes" id="UP000075418"/>
    </source>
</evidence>
<organism evidence="2 3">
    <name type="scientific">Staphylococcus kloosii</name>
    <dbReference type="NCBI Taxonomy" id="29384"/>
    <lineage>
        <taxon>Bacteria</taxon>
        <taxon>Bacillati</taxon>
        <taxon>Bacillota</taxon>
        <taxon>Bacilli</taxon>
        <taxon>Bacillales</taxon>
        <taxon>Staphylococcaceae</taxon>
        <taxon>Staphylococcus</taxon>
    </lineage>
</organism>
<dbReference type="Proteomes" id="UP000075418">
    <property type="component" value="Unassembled WGS sequence"/>
</dbReference>
<keyword evidence="1" id="KW-0472">Membrane</keyword>
<dbReference type="EMBL" id="LUGM01000002">
    <property type="protein sequence ID" value="KYH15076.1"/>
    <property type="molecule type" value="Genomic_DNA"/>
</dbReference>
<reference evidence="2 3" key="1">
    <citation type="submission" date="2016-02" db="EMBL/GenBank/DDBJ databases">
        <title>Draft genome sequence of hydrocarbon degrading Staphylococcus saprophyticus Strain CNV2, isolated from crude-oil contaminated soil from Noonmati Oil Refinery, Guwahati, Assam, India.</title>
        <authorList>
            <person name="Mukherjee A."/>
            <person name="Chettri B."/>
            <person name="Langpoklakpam J."/>
            <person name="Singh A.K."/>
            <person name="Chattopadhyay D.J."/>
        </authorList>
    </citation>
    <scope>NUCLEOTIDE SEQUENCE [LARGE SCALE GENOMIC DNA]</scope>
    <source>
        <strain evidence="2 3">CNV2</strain>
    </source>
</reference>
<evidence type="ECO:0008006" key="4">
    <source>
        <dbReference type="Google" id="ProtNLM"/>
    </source>
</evidence>
<keyword evidence="1" id="KW-1133">Transmembrane helix</keyword>
<feature type="transmembrane region" description="Helical" evidence="1">
    <location>
        <begin position="74"/>
        <end position="94"/>
    </location>
</feature>
<evidence type="ECO:0000313" key="2">
    <source>
        <dbReference type="EMBL" id="KYH15076.1"/>
    </source>
</evidence>
<comment type="caution">
    <text evidence="2">The sequence shown here is derived from an EMBL/GenBank/DDBJ whole genome shotgun (WGS) entry which is preliminary data.</text>
</comment>
<dbReference type="AlphaFoldDB" id="A0A151A6U5"/>
<feature type="transmembrane region" description="Helical" evidence="1">
    <location>
        <begin position="47"/>
        <end position="68"/>
    </location>
</feature>
<name>A0A151A6U5_9STAP</name>
<gene>
    <name evidence="2" type="ORF">A0131_09880</name>
</gene>
<protein>
    <recommendedName>
        <fullName evidence="4">DUF3784 domain-containing protein</fullName>
    </recommendedName>
</protein>
<accession>A0A151A6U5</accession>
<evidence type="ECO:0000256" key="1">
    <source>
        <dbReference type="SAM" id="Phobius"/>
    </source>
</evidence>
<sequence length="97" mass="11086">MVDNLIVSIIIMTIILLICLYLLSTKNLNIIASIDSNKIPKGKKNKVIYVAVICILLSTLILIVGIFINNFLYRVLFIIASLICLLMFYIYYLMIIK</sequence>